<accession>J6ETD7</accession>
<dbReference type="KEGG" id="tasa:A1Q1_03295"/>
<dbReference type="Proteomes" id="UP000002748">
    <property type="component" value="Unassembled WGS sequence"/>
</dbReference>
<dbReference type="VEuPathDB" id="FungiDB:A1Q1_03295"/>
<reference evidence="2 3" key="1">
    <citation type="journal article" date="2012" name="Eukaryot. Cell">
        <title>Draft genome sequence of CBS 2479, the standard type strain of Trichosporon asahii.</title>
        <authorList>
            <person name="Yang R.Y."/>
            <person name="Li H.T."/>
            <person name="Zhu H."/>
            <person name="Zhou G.P."/>
            <person name="Wang M."/>
            <person name="Wang L."/>
        </authorList>
    </citation>
    <scope>NUCLEOTIDE SEQUENCE [LARGE SCALE GENOMIC DNA]</scope>
    <source>
        <strain evidence="3">ATCC 90039 / CBS 2479 / JCM 2466 / KCTC 7840 / NCYC 2677 / UAMH 7654</strain>
    </source>
</reference>
<feature type="region of interest" description="Disordered" evidence="1">
    <location>
        <begin position="243"/>
        <end position="288"/>
    </location>
</feature>
<organism evidence="2 3">
    <name type="scientific">Trichosporon asahii var. asahii (strain ATCC 90039 / CBS 2479 / JCM 2466 / KCTC 7840 / NBRC 103889/ NCYC 2677 / UAMH 7654)</name>
    <name type="common">Yeast</name>
    <dbReference type="NCBI Taxonomy" id="1186058"/>
    <lineage>
        <taxon>Eukaryota</taxon>
        <taxon>Fungi</taxon>
        <taxon>Dikarya</taxon>
        <taxon>Basidiomycota</taxon>
        <taxon>Agaricomycotina</taxon>
        <taxon>Tremellomycetes</taxon>
        <taxon>Trichosporonales</taxon>
        <taxon>Trichosporonaceae</taxon>
        <taxon>Trichosporon</taxon>
    </lineage>
</organism>
<dbReference type="AlphaFoldDB" id="J6ETD7"/>
<dbReference type="EMBL" id="ALBS01000227">
    <property type="protein sequence ID" value="EJT47834.1"/>
    <property type="molecule type" value="Genomic_DNA"/>
</dbReference>
<feature type="region of interest" description="Disordered" evidence="1">
    <location>
        <begin position="45"/>
        <end position="111"/>
    </location>
</feature>
<proteinExistence type="predicted"/>
<sequence length="347" mass="36150">MELAPPIAWPTGPPPVHYSPITPYGTVTPYLDGSPIYTSRLASAVTSPSPFSSTSSASPASPFPSSSSPPSAPPSSSVSPSSSASIEAASQPSASTSTAMSSMSSSAGQPPSFASTSEQLYWNATLTLNETMSCNSSRLSVSHSCCQSSSGLFVTSNAPSAQLGGQCRLPRSAEGIRGWERCVRGLGVGYAKCSALNRVREDWEGTLRDRVGWKGKIKGDEEVCTDFGGVVVDDCCGEVGGEMDKKHDKREQVGEGETAPGEDAKDGGKNGEGGKPPPSGPPPPPPRVCKIPKSKRGDWDACIANHQTYSICTDTPRVSSASRRRLSLGLILLSATLSSFLQFALDA</sequence>
<evidence type="ECO:0000313" key="2">
    <source>
        <dbReference type="EMBL" id="EJT47834.1"/>
    </source>
</evidence>
<dbReference type="RefSeq" id="XP_014179050.1">
    <property type="nucleotide sequence ID" value="XM_014323575.1"/>
</dbReference>
<feature type="compositionally biased region" description="Pro residues" evidence="1">
    <location>
        <begin position="275"/>
        <end position="287"/>
    </location>
</feature>
<feature type="compositionally biased region" description="Pro residues" evidence="1">
    <location>
        <begin position="7"/>
        <end position="17"/>
    </location>
</feature>
<dbReference type="HOGENOM" id="CLU_799714_0_0_1"/>
<evidence type="ECO:0000313" key="3">
    <source>
        <dbReference type="Proteomes" id="UP000002748"/>
    </source>
</evidence>
<protein>
    <submittedName>
        <fullName evidence="2">Uncharacterized protein</fullName>
    </submittedName>
</protein>
<gene>
    <name evidence="2" type="ORF">A1Q1_03295</name>
</gene>
<comment type="caution">
    <text evidence="2">The sequence shown here is derived from an EMBL/GenBank/DDBJ whole genome shotgun (WGS) entry which is preliminary data.</text>
</comment>
<feature type="region of interest" description="Disordered" evidence="1">
    <location>
        <begin position="1"/>
        <end position="24"/>
    </location>
</feature>
<dbReference type="GeneID" id="25986808"/>
<evidence type="ECO:0000256" key="1">
    <source>
        <dbReference type="SAM" id="MobiDB-lite"/>
    </source>
</evidence>
<name>J6ETD7_TRIAS</name>
<feature type="compositionally biased region" description="Basic and acidic residues" evidence="1">
    <location>
        <begin position="243"/>
        <end position="253"/>
    </location>
</feature>